<evidence type="ECO:0000313" key="2">
    <source>
        <dbReference type="EMBL" id="KOM34340.1"/>
    </source>
</evidence>
<name>A0A0L9TUV5_PHAAN</name>
<evidence type="ECO:0000313" key="3">
    <source>
        <dbReference type="Proteomes" id="UP000053144"/>
    </source>
</evidence>
<proteinExistence type="predicted"/>
<feature type="region of interest" description="Disordered" evidence="1">
    <location>
        <begin position="120"/>
        <end position="198"/>
    </location>
</feature>
<gene>
    <name evidence="2" type="ORF">LR48_Vigan02g049000</name>
</gene>
<dbReference type="EMBL" id="CM003372">
    <property type="protein sequence ID" value="KOM34340.1"/>
    <property type="molecule type" value="Genomic_DNA"/>
</dbReference>
<dbReference type="Gramene" id="KOM34340">
    <property type="protein sequence ID" value="KOM34340"/>
    <property type="gene ID" value="LR48_Vigan02g049000"/>
</dbReference>
<feature type="compositionally biased region" description="Basic and acidic residues" evidence="1">
    <location>
        <begin position="124"/>
        <end position="146"/>
    </location>
</feature>
<protein>
    <submittedName>
        <fullName evidence="2">Uncharacterized protein</fullName>
    </submittedName>
</protein>
<evidence type="ECO:0000256" key="1">
    <source>
        <dbReference type="SAM" id="MobiDB-lite"/>
    </source>
</evidence>
<feature type="compositionally biased region" description="Basic residues" evidence="1">
    <location>
        <begin position="185"/>
        <end position="198"/>
    </location>
</feature>
<organism evidence="2 3">
    <name type="scientific">Phaseolus angularis</name>
    <name type="common">Azuki bean</name>
    <name type="synonym">Vigna angularis</name>
    <dbReference type="NCBI Taxonomy" id="3914"/>
    <lineage>
        <taxon>Eukaryota</taxon>
        <taxon>Viridiplantae</taxon>
        <taxon>Streptophyta</taxon>
        <taxon>Embryophyta</taxon>
        <taxon>Tracheophyta</taxon>
        <taxon>Spermatophyta</taxon>
        <taxon>Magnoliopsida</taxon>
        <taxon>eudicotyledons</taxon>
        <taxon>Gunneridae</taxon>
        <taxon>Pentapetalae</taxon>
        <taxon>rosids</taxon>
        <taxon>fabids</taxon>
        <taxon>Fabales</taxon>
        <taxon>Fabaceae</taxon>
        <taxon>Papilionoideae</taxon>
        <taxon>50 kb inversion clade</taxon>
        <taxon>NPAAA clade</taxon>
        <taxon>indigoferoid/millettioid clade</taxon>
        <taxon>Phaseoleae</taxon>
        <taxon>Vigna</taxon>
    </lineage>
</organism>
<accession>A0A0L9TUV5</accession>
<reference evidence="3" key="1">
    <citation type="journal article" date="2015" name="Proc. Natl. Acad. Sci. U.S.A.">
        <title>Genome sequencing of adzuki bean (Vigna angularis) provides insight into high starch and low fat accumulation and domestication.</title>
        <authorList>
            <person name="Yang K."/>
            <person name="Tian Z."/>
            <person name="Chen C."/>
            <person name="Luo L."/>
            <person name="Zhao B."/>
            <person name="Wang Z."/>
            <person name="Yu L."/>
            <person name="Li Y."/>
            <person name="Sun Y."/>
            <person name="Li W."/>
            <person name="Chen Y."/>
            <person name="Li Y."/>
            <person name="Zhang Y."/>
            <person name="Ai D."/>
            <person name="Zhao J."/>
            <person name="Shang C."/>
            <person name="Ma Y."/>
            <person name="Wu B."/>
            <person name="Wang M."/>
            <person name="Gao L."/>
            <person name="Sun D."/>
            <person name="Zhang P."/>
            <person name="Guo F."/>
            <person name="Wang W."/>
            <person name="Li Y."/>
            <person name="Wang J."/>
            <person name="Varshney R.K."/>
            <person name="Wang J."/>
            <person name="Ling H.Q."/>
            <person name="Wan P."/>
        </authorList>
    </citation>
    <scope>NUCLEOTIDE SEQUENCE</scope>
    <source>
        <strain evidence="3">cv. Jingnong 6</strain>
    </source>
</reference>
<sequence length="198" mass="22350">MLTLPTGNHSTIYLSYSSPAPFQGLYTLHEVSTPHIIHPLGLYTLHDVSTPHFIHPLGLYTLHEGLYTLHEVSTPHIIHPQGLYTLHEVSTPHIIRSGTRGDGRGDLGCVRNQYENLAQRRAQKHGENREERGDSGFGEKKTKEDLTLSLGPSPLAPAKKNKRHYSQQREGRSQTPAKGEGETHWRRKVSNSKQIFKR</sequence>
<dbReference type="Proteomes" id="UP000053144">
    <property type="component" value="Chromosome 2"/>
</dbReference>
<dbReference type="AlphaFoldDB" id="A0A0L9TUV5"/>